<keyword evidence="2" id="KW-0808">Transferase</keyword>
<protein>
    <submittedName>
        <fullName evidence="2">cGMP-dependent protein kinase 1</fullName>
    </submittedName>
</protein>
<dbReference type="Gene3D" id="2.60.120.10">
    <property type="entry name" value="Jelly Rolls"/>
    <property type="match status" value="1"/>
</dbReference>
<dbReference type="InterPro" id="IPR018490">
    <property type="entry name" value="cNMP-bd_dom_sf"/>
</dbReference>
<dbReference type="PROSITE" id="PS50042">
    <property type="entry name" value="CNMP_BINDING_3"/>
    <property type="match status" value="1"/>
</dbReference>
<dbReference type="CDD" id="cd00038">
    <property type="entry name" value="CAP_ED"/>
    <property type="match status" value="1"/>
</dbReference>
<dbReference type="AlphaFoldDB" id="A0A0N0U4I1"/>
<dbReference type="SUPFAM" id="SSF51206">
    <property type="entry name" value="cAMP-binding domain-like"/>
    <property type="match status" value="1"/>
</dbReference>
<gene>
    <name evidence="2" type="ORF">WN51_02111</name>
</gene>
<evidence type="ECO:0000313" key="2">
    <source>
        <dbReference type="EMBL" id="KOX72582.1"/>
    </source>
</evidence>
<keyword evidence="2" id="KW-0418">Kinase</keyword>
<dbReference type="STRING" id="166423.A0A0N0U4I1"/>
<keyword evidence="3" id="KW-1185">Reference proteome</keyword>
<dbReference type="GO" id="GO:0016301">
    <property type="term" value="F:kinase activity"/>
    <property type="evidence" value="ECO:0007669"/>
    <property type="project" value="UniProtKB-KW"/>
</dbReference>
<reference evidence="2 3" key="1">
    <citation type="submission" date="2015-07" db="EMBL/GenBank/DDBJ databases">
        <title>The genome of Melipona quadrifasciata.</title>
        <authorList>
            <person name="Pan H."/>
            <person name="Kapheim K."/>
        </authorList>
    </citation>
    <scope>NUCLEOTIDE SEQUENCE [LARGE SCALE GENOMIC DNA]</scope>
    <source>
        <strain evidence="2">0111107301</strain>
        <tissue evidence="2">Whole body</tissue>
    </source>
</reference>
<dbReference type="Gene3D" id="1.20.5.170">
    <property type="match status" value="1"/>
</dbReference>
<dbReference type="EMBL" id="KQ435817">
    <property type="protein sequence ID" value="KOX72582.1"/>
    <property type="molecule type" value="Genomic_DNA"/>
</dbReference>
<dbReference type="CDD" id="cd12086">
    <property type="entry name" value="DD_cGKI-beta"/>
    <property type="match status" value="1"/>
</dbReference>
<dbReference type="InterPro" id="IPR000595">
    <property type="entry name" value="cNMP-bd_dom"/>
</dbReference>
<name>A0A0N0U4I1_9HYME</name>
<sequence>MTNSMENLKQLFFTETTEALQQRDTVIKSLQKDMNDRDATIRHLQNELDKFRQIVGLDFLSGITHEPPQKAKRLAISAEPLTTDTVKAIVKVYKPKRSRELIKAAILDNDFMKNLELTQIREIVDCMYPVSFSAGSTIIREGDVGRIVYVMEVRPCFNGHGRKIVSDEEASRMTESRWLLIFVAPCNFNLFAKSAMSRGRPLFSTNA</sequence>
<dbReference type="Proteomes" id="UP000053105">
    <property type="component" value="Unassembled WGS sequence"/>
</dbReference>
<dbReference type="OrthoDB" id="63267at2759"/>
<feature type="domain" description="Cyclic nucleotide-binding" evidence="1">
    <location>
        <begin position="111"/>
        <end position="152"/>
    </location>
</feature>
<proteinExistence type="predicted"/>
<organism evidence="2 3">
    <name type="scientific">Melipona quadrifasciata</name>
    <dbReference type="NCBI Taxonomy" id="166423"/>
    <lineage>
        <taxon>Eukaryota</taxon>
        <taxon>Metazoa</taxon>
        <taxon>Ecdysozoa</taxon>
        <taxon>Arthropoda</taxon>
        <taxon>Hexapoda</taxon>
        <taxon>Insecta</taxon>
        <taxon>Pterygota</taxon>
        <taxon>Neoptera</taxon>
        <taxon>Endopterygota</taxon>
        <taxon>Hymenoptera</taxon>
        <taxon>Apocrita</taxon>
        <taxon>Aculeata</taxon>
        <taxon>Apoidea</taxon>
        <taxon>Anthophila</taxon>
        <taxon>Apidae</taxon>
        <taxon>Melipona</taxon>
    </lineage>
</organism>
<evidence type="ECO:0000313" key="3">
    <source>
        <dbReference type="Proteomes" id="UP000053105"/>
    </source>
</evidence>
<dbReference type="InterPro" id="IPR014710">
    <property type="entry name" value="RmlC-like_jellyroll"/>
</dbReference>
<evidence type="ECO:0000259" key="1">
    <source>
        <dbReference type="PROSITE" id="PS50042"/>
    </source>
</evidence>
<accession>A0A0N0U4I1</accession>